<comment type="caution">
    <text evidence="1">The sequence shown here is derived from an EMBL/GenBank/DDBJ whole genome shotgun (WGS) entry which is preliminary data.</text>
</comment>
<dbReference type="Proteomes" id="UP001239111">
    <property type="component" value="Chromosome 3"/>
</dbReference>
<sequence>MEIEHKAHKRQLQGGYYRIPQFISQTVERFFYNLGLQIAKQPYRWIACSLIVIFMCLGGIFRFRQEKDPLKLWVPPESDFIRDTEWLMTTFKEGQKIETMIFTADDILQPQALVQLNEITKRVFNAQSNDVDKITWTDVCFKVPIISGIVGPQRSKRQLENFFEEDPMMPNKTGYDPVAHLPTNLYCRVFESLPRGCILFSVMDIWEFNSTLIGLQSKEDIVQKMNSVNISPTLGHPMNFSELLGGVSRDEYGRIYSAKFVKTQWIVHINFTNVNMNEMDNDAGTADWTTKDVYAWEASFLSELRDASENLRNYETDEGYAIYYEAGRSFGDISQESIFHDVEKIVIGVFMMSIYVQVILSRFNWVEWRCWLTGVALMGIGGAFAIAIGLCSLAGVPYGPIHTSLPFMLMGLGVDDTFVMMAAWEEVNSVKGNQKRPLNERVALALSHAGAAITVTSFTDVVAFVIGASTILPSLYSFCIYAAVGVLVTYFLQVTFFVAFFTLDCRRIEAKRNGLVPCVRHPNFELVTGGSHQSISWRIMDWLYTRIVLTPVGKIIVVCVTLAFASFGILGASQLEQWFDPVWFLPKDSHLAQYITAKEQGFPKVGAEGTVFMSQMDFVNEFPKILNLSRTLENAPFVANVKNWPVDFVHFVDANFNKDAENTTLSEADFQLYLSRFVFGRSGGKYRRNFKFNDELHCGEAAPLLTMASIDFTFAKFHSPYEWIPGMDNSKRFVQEAGFPEGSFATVWSDMFATWVTDKVISQEVIRNLILALVCVMGMTSFLVAEPQTCLWILLCVLLTLLDVCGFMYFWGLTIDIVSCIGLELAVGLSVDYAAHVAHAFLNASGDGGFGNDRRSRALKATRHIGSAVLFGAGSTLLALSLLAFSRAYVFRAFFRIFLLVIAFGLWHGLLLLPVVLSSIGPRALANGRPRESLVRLEDEIVQRGIREPAAMPLTLSKH</sequence>
<keyword evidence="2" id="KW-1185">Reference proteome</keyword>
<dbReference type="EMBL" id="CM056743">
    <property type="protein sequence ID" value="KAJ8669003.1"/>
    <property type="molecule type" value="Genomic_DNA"/>
</dbReference>
<evidence type="ECO:0000313" key="2">
    <source>
        <dbReference type="Proteomes" id="UP001239111"/>
    </source>
</evidence>
<name>A0ACC2NE00_9HYME</name>
<reference evidence="1" key="1">
    <citation type="submission" date="2023-04" db="EMBL/GenBank/DDBJ databases">
        <title>A chromosome-level genome assembly of the parasitoid wasp Eretmocerus hayati.</title>
        <authorList>
            <person name="Zhong Y."/>
            <person name="Liu S."/>
            <person name="Liu Y."/>
        </authorList>
    </citation>
    <scope>NUCLEOTIDE SEQUENCE</scope>
    <source>
        <strain evidence="1">ZJU_SS_LIU_2023</strain>
    </source>
</reference>
<protein>
    <submittedName>
        <fullName evidence="1">Uncharacterized protein</fullName>
    </submittedName>
</protein>
<accession>A0ACC2NE00</accession>
<evidence type="ECO:0000313" key="1">
    <source>
        <dbReference type="EMBL" id="KAJ8669003.1"/>
    </source>
</evidence>
<organism evidence="1 2">
    <name type="scientific">Eretmocerus hayati</name>
    <dbReference type="NCBI Taxonomy" id="131215"/>
    <lineage>
        <taxon>Eukaryota</taxon>
        <taxon>Metazoa</taxon>
        <taxon>Ecdysozoa</taxon>
        <taxon>Arthropoda</taxon>
        <taxon>Hexapoda</taxon>
        <taxon>Insecta</taxon>
        <taxon>Pterygota</taxon>
        <taxon>Neoptera</taxon>
        <taxon>Endopterygota</taxon>
        <taxon>Hymenoptera</taxon>
        <taxon>Apocrita</taxon>
        <taxon>Proctotrupomorpha</taxon>
        <taxon>Chalcidoidea</taxon>
        <taxon>Aphelinidae</taxon>
        <taxon>Aphelininae</taxon>
        <taxon>Eretmocerus</taxon>
    </lineage>
</organism>
<proteinExistence type="predicted"/>
<gene>
    <name evidence="1" type="ORF">QAD02_000262</name>
</gene>